<feature type="chain" id="PRO_5047308723" description="Histidine phosphatase family protein" evidence="1">
    <location>
        <begin position="19"/>
        <end position="177"/>
    </location>
</feature>
<organism evidence="2 3">
    <name type="scientific">Piscirickettsia litoralis</name>
    <dbReference type="NCBI Taxonomy" id="1891921"/>
    <lineage>
        <taxon>Bacteria</taxon>
        <taxon>Pseudomonadati</taxon>
        <taxon>Pseudomonadota</taxon>
        <taxon>Gammaproteobacteria</taxon>
        <taxon>Thiotrichales</taxon>
        <taxon>Piscirickettsiaceae</taxon>
        <taxon>Piscirickettsia</taxon>
    </lineage>
</organism>
<dbReference type="Proteomes" id="UP000094329">
    <property type="component" value="Unassembled WGS sequence"/>
</dbReference>
<evidence type="ECO:0000313" key="3">
    <source>
        <dbReference type="Proteomes" id="UP000094329"/>
    </source>
</evidence>
<comment type="caution">
    <text evidence="2">The sequence shown here is derived from an EMBL/GenBank/DDBJ whole genome shotgun (WGS) entry which is preliminary data.</text>
</comment>
<protein>
    <recommendedName>
        <fullName evidence="4">Histidine phosphatase family protein</fullName>
    </recommendedName>
</protein>
<keyword evidence="1" id="KW-0732">Signal</keyword>
<accession>A0ABX3A2J3</accession>
<feature type="signal peptide" evidence="1">
    <location>
        <begin position="1"/>
        <end position="18"/>
    </location>
</feature>
<proteinExistence type="predicted"/>
<feature type="non-terminal residue" evidence="2">
    <location>
        <position position="177"/>
    </location>
</feature>
<evidence type="ECO:0000256" key="1">
    <source>
        <dbReference type="SAM" id="SignalP"/>
    </source>
</evidence>
<dbReference type="EMBL" id="MDTU01000002">
    <property type="protein sequence ID" value="ODN41600.1"/>
    <property type="molecule type" value="Genomic_DNA"/>
</dbReference>
<reference evidence="2 3" key="1">
    <citation type="submission" date="2016-08" db="EMBL/GenBank/DDBJ databases">
        <title>Draft genome sequence of Candidatus Piscirickettsia litoralis, from seawater.</title>
        <authorList>
            <person name="Wan X."/>
            <person name="Lee A.J."/>
            <person name="Hou S."/>
            <person name="Donachie S.P."/>
        </authorList>
    </citation>
    <scope>NUCLEOTIDE SEQUENCE [LARGE SCALE GENOMIC DNA]</scope>
    <source>
        <strain evidence="2 3">Y2</strain>
    </source>
</reference>
<dbReference type="RefSeq" id="WP_069314064.1">
    <property type="nucleotide sequence ID" value="NZ_MDTU01000002.1"/>
</dbReference>
<evidence type="ECO:0000313" key="2">
    <source>
        <dbReference type="EMBL" id="ODN41600.1"/>
    </source>
</evidence>
<keyword evidence="3" id="KW-1185">Reference proteome</keyword>
<evidence type="ECO:0008006" key="4">
    <source>
        <dbReference type="Google" id="ProtNLM"/>
    </source>
</evidence>
<name>A0ABX3A2J3_9GAMM</name>
<gene>
    <name evidence="2" type="ORF">BGC07_16005</name>
</gene>
<sequence>MKNLLLMLMLTTPFYTIASQHSVNHNQKNIETIVIVRHAEKPSAGLGQLTCRGLNRSLALPSFFIKHYPKPNFIFAPNPAVKAYEMHGDKRFYNYVRPLATIEPTAIYYGLPVNTEIGYNQPRLLVNNLLRNKYHNSTIYIAWEHREILKISDILLKYFNNNQKVPSWPNSDYNTVF</sequence>